<sequence>MWLVTVPFGAGGRVLSEVRRIDDTVQHHRRRSATALAGIFGAAEPIRSRTLLLANGDAGRSTCEEEASLR</sequence>
<gene>
    <name evidence="1" type="ORF">E2562_017862</name>
</gene>
<accession>A0A6G1E0D0</accession>
<protein>
    <submittedName>
        <fullName evidence="1">Uncharacterized protein</fullName>
    </submittedName>
</protein>
<organism evidence="1 2">
    <name type="scientific">Oryza meyeriana var. granulata</name>
    <dbReference type="NCBI Taxonomy" id="110450"/>
    <lineage>
        <taxon>Eukaryota</taxon>
        <taxon>Viridiplantae</taxon>
        <taxon>Streptophyta</taxon>
        <taxon>Embryophyta</taxon>
        <taxon>Tracheophyta</taxon>
        <taxon>Spermatophyta</taxon>
        <taxon>Magnoliopsida</taxon>
        <taxon>Liliopsida</taxon>
        <taxon>Poales</taxon>
        <taxon>Poaceae</taxon>
        <taxon>BOP clade</taxon>
        <taxon>Oryzoideae</taxon>
        <taxon>Oryzeae</taxon>
        <taxon>Oryzinae</taxon>
        <taxon>Oryza</taxon>
        <taxon>Oryza meyeriana</taxon>
    </lineage>
</organism>
<dbReference type="AlphaFoldDB" id="A0A6G1E0D0"/>
<evidence type="ECO:0000313" key="1">
    <source>
        <dbReference type="EMBL" id="KAF0917413.1"/>
    </source>
</evidence>
<dbReference type="EMBL" id="SPHZ02000005">
    <property type="protein sequence ID" value="KAF0917413.1"/>
    <property type="molecule type" value="Genomic_DNA"/>
</dbReference>
<keyword evidence="2" id="KW-1185">Reference proteome</keyword>
<name>A0A6G1E0D0_9ORYZ</name>
<evidence type="ECO:0000313" key="2">
    <source>
        <dbReference type="Proteomes" id="UP000479710"/>
    </source>
</evidence>
<reference evidence="1 2" key="1">
    <citation type="submission" date="2019-11" db="EMBL/GenBank/DDBJ databases">
        <title>Whole genome sequence of Oryza granulata.</title>
        <authorList>
            <person name="Li W."/>
        </authorList>
    </citation>
    <scope>NUCLEOTIDE SEQUENCE [LARGE SCALE GENOMIC DNA]</scope>
    <source>
        <strain evidence="2">cv. Menghai</strain>
        <tissue evidence="1">Leaf</tissue>
    </source>
</reference>
<proteinExistence type="predicted"/>
<dbReference type="Proteomes" id="UP000479710">
    <property type="component" value="Unassembled WGS sequence"/>
</dbReference>
<comment type="caution">
    <text evidence="1">The sequence shown here is derived from an EMBL/GenBank/DDBJ whole genome shotgun (WGS) entry which is preliminary data.</text>
</comment>